<dbReference type="PANTHER" id="PTHR43327">
    <property type="entry name" value="STOMATIN-LIKE PROTEIN 2, MITOCHONDRIAL"/>
    <property type="match status" value="1"/>
</dbReference>
<dbReference type="SUPFAM" id="SSF117892">
    <property type="entry name" value="Band 7/SPFH domain"/>
    <property type="match status" value="1"/>
</dbReference>
<dbReference type="AlphaFoldDB" id="A0A7Y9B0P0"/>
<protein>
    <submittedName>
        <fullName evidence="8">SPFH/Band 7/PHB domain protein</fullName>
    </submittedName>
</protein>
<name>A0A7Y9B0P0_9FIRM</name>
<evidence type="ECO:0000256" key="1">
    <source>
        <dbReference type="ARBA" id="ARBA00004167"/>
    </source>
</evidence>
<keyword evidence="3" id="KW-0812">Transmembrane</keyword>
<feature type="compositionally biased region" description="Basic and acidic residues" evidence="6">
    <location>
        <begin position="300"/>
        <end position="316"/>
    </location>
</feature>
<proteinExistence type="inferred from homology"/>
<dbReference type="GO" id="GO:0098552">
    <property type="term" value="C:side of membrane"/>
    <property type="evidence" value="ECO:0007669"/>
    <property type="project" value="UniProtKB-ARBA"/>
</dbReference>
<dbReference type="InterPro" id="IPR001972">
    <property type="entry name" value="Stomatin_HflK_fam"/>
</dbReference>
<evidence type="ECO:0000313" key="8">
    <source>
        <dbReference type="EMBL" id="NWO23060.1"/>
    </source>
</evidence>
<organism evidence="8 9">
    <name type="scientific">Mogibacterium timidum</name>
    <dbReference type="NCBI Taxonomy" id="35519"/>
    <lineage>
        <taxon>Bacteria</taxon>
        <taxon>Bacillati</taxon>
        <taxon>Bacillota</taxon>
        <taxon>Clostridia</taxon>
        <taxon>Peptostreptococcales</taxon>
        <taxon>Anaerovoracaceae</taxon>
        <taxon>Mogibacterium</taxon>
    </lineage>
</organism>
<gene>
    <name evidence="8" type="ORF">HW270_03055</name>
</gene>
<evidence type="ECO:0000259" key="7">
    <source>
        <dbReference type="SMART" id="SM00244"/>
    </source>
</evidence>
<dbReference type="PANTHER" id="PTHR43327:SF10">
    <property type="entry name" value="STOMATIN-LIKE PROTEIN 2, MITOCHONDRIAL"/>
    <property type="match status" value="1"/>
</dbReference>
<dbReference type="SMART" id="SM00244">
    <property type="entry name" value="PHB"/>
    <property type="match status" value="1"/>
</dbReference>
<comment type="caution">
    <text evidence="8">The sequence shown here is derived from an EMBL/GenBank/DDBJ whole genome shotgun (WGS) entry which is preliminary data.</text>
</comment>
<dbReference type="Pfam" id="PF01145">
    <property type="entry name" value="Band_7"/>
    <property type="match status" value="1"/>
</dbReference>
<reference evidence="8 9" key="1">
    <citation type="submission" date="2020-06" db="EMBL/GenBank/DDBJ databases">
        <title>Mogibacterium timidum strain W9173 genomic sequence.</title>
        <authorList>
            <person name="Wade W.G."/>
            <person name="Johnston C.D."/>
            <person name="Chen T."/>
            <person name="Dewhirst F.E."/>
        </authorList>
    </citation>
    <scope>NUCLEOTIDE SEQUENCE [LARGE SCALE GENOMIC DNA]</scope>
    <source>
        <strain evidence="8 9">W9173</strain>
    </source>
</reference>
<dbReference type="InterPro" id="IPR050710">
    <property type="entry name" value="Band7/mec-2_domain"/>
</dbReference>
<comment type="subcellular location">
    <subcellularLocation>
        <location evidence="1">Membrane</location>
        <topology evidence="1">Single-pass membrane protein</topology>
    </subcellularLocation>
</comment>
<evidence type="ECO:0000313" key="9">
    <source>
        <dbReference type="Proteomes" id="UP000526307"/>
    </source>
</evidence>
<dbReference type="Proteomes" id="UP000526307">
    <property type="component" value="Unassembled WGS sequence"/>
</dbReference>
<evidence type="ECO:0000256" key="2">
    <source>
        <dbReference type="ARBA" id="ARBA00008164"/>
    </source>
</evidence>
<feature type="domain" description="Band 7" evidence="7">
    <location>
        <begin position="18"/>
        <end position="176"/>
    </location>
</feature>
<dbReference type="FunFam" id="3.30.479.30:FF:000004">
    <property type="entry name" value="Putative membrane protease family, stomatin"/>
    <property type="match status" value="1"/>
</dbReference>
<evidence type="ECO:0000256" key="5">
    <source>
        <dbReference type="ARBA" id="ARBA00023136"/>
    </source>
</evidence>
<keyword evidence="9" id="KW-1185">Reference proteome</keyword>
<evidence type="ECO:0000256" key="6">
    <source>
        <dbReference type="SAM" id="MobiDB-lite"/>
    </source>
</evidence>
<evidence type="ECO:0000256" key="4">
    <source>
        <dbReference type="ARBA" id="ARBA00022989"/>
    </source>
</evidence>
<dbReference type="InterPro" id="IPR001107">
    <property type="entry name" value="Band_7"/>
</dbReference>
<dbReference type="InterPro" id="IPR018080">
    <property type="entry name" value="Band_7/stomatin-like_CS"/>
</dbReference>
<dbReference type="Gene3D" id="3.30.479.30">
    <property type="entry name" value="Band 7 domain"/>
    <property type="match status" value="1"/>
</dbReference>
<feature type="compositionally biased region" description="Polar residues" evidence="6">
    <location>
        <begin position="317"/>
        <end position="331"/>
    </location>
</feature>
<accession>A0A7Y9B0P0</accession>
<dbReference type="CDD" id="cd08829">
    <property type="entry name" value="SPFH_paraslipin"/>
    <property type="match status" value="1"/>
</dbReference>
<dbReference type="PRINTS" id="PR00721">
    <property type="entry name" value="STOMATIN"/>
</dbReference>
<dbReference type="GO" id="GO:0005886">
    <property type="term" value="C:plasma membrane"/>
    <property type="evidence" value="ECO:0007669"/>
    <property type="project" value="UniProtKB-ARBA"/>
</dbReference>
<dbReference type="PROSITE" id="PS01270">
    <property type="entry name" value="BAND_7"/>
    <property type="match status" value="1"/>
</dbReference>
<comment type="similarity">
    <text evidence="2">Belongs to the band 7/mec-2 family.</text>
</comment>
<sequence length="346" mass="38330">MNMALLIILALLILILISCIRIVPQEHAYVVERLGKYLCTWHAGLHLKMPVIDHIINRISLKEQVLDFPPQPVITKDNVSVRVDSVVFAKVFDPKLYTYGVEDPIAGLQNLSATSLRSIIGGMELDTTLSSREQINEDMEVILDKATDAWGLKVNRVELKNIIPPEEIEEVMTKQMRAERERRQTVLEAQAHKESVVSRAEGDKEAKVLAAEAEKEARIALALGESESIRLVYEAQAQGLEKLKEANVNESVLKLKGLEALRDIADGRSTKIFMPTDLAGIVSSLGVAAESLGIGDHIEIDKSEKPGKGSYEDHSIRPTSSKVTKEVSGTNANIEVDLENRRKDII</sequence>
<dbReference type="EMBL" id="JABXYR010000001">
    <property type="protein sequence ID" value="NWO23060.1"/>
    <property type="molecule type" value="Genomic_DNA"/>
</dbReference>
<keyword evidence="4" id="KW-1133">Transmembrane helix</keyword>
<feature type="region of interest" description="Disordered" evidence="6">
    <location>
        <begin position="300"/>
        <end position="331"/>
    </location>
</feature>
<dbReference type="InterPro" id="IPR036013">
    <property type="entry name" value="Band_7/SPFH_dom_sf"/>
</dbReference>
<evidence type="ECO:0000256" key="3">
    <source>
        <dbReference type="ARBA" id="ARBA00022692"/>
    </source>
</evidence>
<keyword evidence="5" id="KW-0472">Membrane</keyword>